<reference evidence="1" key="1">
    <citation type="journal article" date="2013" name="Nat. Commun.">
        <title>Whole-genome sequencing of Oryza brachyantha reveals mechanisms underlying Oryza genome evolution.</title>
        <authorList>
            <person name="Chen J."/>
            <person name="Huang Q."/>
            <person name="Gao D."/>
            <person name="Wang J."/>
            <person name="Lang Y."/>
            <person name="Liu T."/>
            <person name="Li B."/>
            <person name="Bai Z."/>
            <person name="Luis Goicoechea J."/>
            <person name="Liang C."/>
            <person name="Chen C."/>
            <person name="Zhang W."/>
            <person name="Sun S."/>
            <person name="Liao Y."/>
            <person name="Zhang X."/>
            <person name="Yang L."/>
            <person name="Song C."/>
            <person name="Wang M."/>
            <person name="Shi J."/>
            <person name="Liu G."/>
            <person name="Liu J."/>
            <person name="Zhou H."/>
            <person name="Zhou W."/>
            <person name="Yu Q."/>
            <person name="An N."/>
            <person name="Chen Y."/>
            <person name="Cai Q."/>
            <person name="Wang B."/>
            <person name="Liu B."/>
            <person name="Min J."/>
            <person name="Huang Y."/>
            <person name="Wu H."/>
            <person name="Li Z."/>
            <person name="Zhang Y."/>
            <person name="Yin Y."/>
            <person name="Song W."/>
            <person name="Jiang J."/>
            <person name="Jackson S.A."/>
            <person name="Wing R.A."/>
            <person name="Wang J."/>
            <person name="Chen M."/>
        </authorList>
    </citation>
    <scope>NUCLEOTIDE SEQUENCE [LARGE SCALE GENOMIC DNA]</scope>
    <source>
        <strain evidence="1">cv. IRGC 101232</strain>
    </source>
</reference>
<accession>J3M9P8</accession>
<dbReference type="EnsemblPlants" id="OB05G33220.1">
    <property type="protein sequence ID" value="OB05G33220.1"/>
    <property type="gene ID" value="OB05G33220"/>
</dbReference>
<reference evidence="1" key="2">
    <citation type="submission" date="2013-04" db="UniProtKB">
        <authorList>
            <consortium name="EnsemblPlants"/>
        </authorList>
    </citation>
    <scope>IDENTIFICATION</scope>
</reference>
<evidence type="ECO:0000313" key="2">
    <source>
        <dbReference type="Proteomes" id="UP000006038"/>
    </source>
</evidence>
<keyword evidence="2" id="KW-1185">Reference proteome</keyword>
<name>J3M9P8_ORYBR</name>
<organism evidence="1">
    <name type="scientific">Oryza brachyantha</name>
    <name type="common">malo sina</name>
    <dbReference type="NCBI Taxonomy" id="4533"/>
    <lineage>
        <taxon>Eukaryota</taxon>
        <taxon>Viridiplantae</taxon>
        <taxon>Streptophyta</taxon>
        <taxon>Embryophyta</taxon>
        <taxon>Tracheophyta</taxon>
        <taxon>Spermatophyta</taxon>
        <taxon>Magnoliopsida</taxon>
        <taxon>Liliopsida</taxon>
        <taxon>Poales</taxon>
        <taxon>Poaceae</taxon>
        <taxon>BOP clade</taxon>
        <taxon>Oryzoideae</taxon>
        <taxon>Oryzeae</taxon>
        <taxon>Oryzinae</taxon>
        <taxon>Oryza</taxon>
    </lineage>
</organism>
<proteinExistence type="predicted"/>
<dbReference type="HOGENOM" id="CLU_2729768_0_0_1"/>
<evidence type="ECO:0000313" key="1">
    <source>
        <dbReference type="EnsemblPlants" id="OB05G33220.1"/>
    </source>
</evidence>
<dbReference type="Gramene" id="OB05G33220.1">
    <property type="protein sequence ID" value="OB05G33220.1"/>
    <property type="gene ID" value="OB05G33220"/>
</dbReference>
<dbReference type="Proteomes" id="UP000006038">
    <property type="component" value="Chromosome 5"/>
</dbReference>
<protein>
    <submittedName>
        <fullName evidence="1">Uncharacterized protein</fullName>
    </submittedName>
</protein>
<sequence>MHGLGSPSTAGYSFLSDQTIILHHPPCMHRCLHCRASRCMMVCTCECVVYDRSSSISGDAAGQVRRGPPTWL</sequence>
<dbReference type="AlphaFoldDB" id="J3M9P8"/>